<evidence type="ECO:0000256" key="1">
    <source>
        <dbReference type="ARBA" id="ARBA00004141"/>
    </source>
</evidence>
<dbReference type="CDD" id="cd03244">
    <property type="entry name" value="ABCC_MRP_domain2"/>
    <property type="match status" value="1"/>
</dbReference>
<dbReference type="InterPro" id="IPR003439">
    <property type="entry name" value="ABC_transporter-like_ATP-bd"/>
</dbReference>
<evidence type="ECO:0000256" key="10">
    <source>
        <dbReference type="SAM" id="MobiDB-lite"/>
    </source>
</evidence>
<comment type="caution">
    <text evidence="14">The sequence shown here is derived from an EMBL/GenBank/DDBJ whole genome shotgun (WGS) entry which is preliminary data.</text>
</comment>
<dbReference type="SUPFAM" id="SSF52540">
    <property type="entry name" value="P-loop containing nucleoside triphosphate hydrolases"/>
    <property type="match status" value="2"/>
</dbReference>
<feature type="compositionally biased region" description="Basic and acidic residues" evidence="10">
    <location>
        <begin position="615"/>
        <end position="625"/>
    </location>
</feature>
<dbReference type="FunFam" id="1.20.1560.10:FF:000061">
    <property type="entry name" value="ATP-binding cassette transporter YOR1"/>
    <property type="match status" value="1"/>
</dbReference>
<dbReference type="Gene3D" id="1.20.1560.10">
    <property type="entry name" value="ABC transporter type 1, transmembrane domain"/>
    <property type="match status" value="2"/>
</dbReference>
<reference evidence="14 15" key="1">
    <citation type="journal article" date="2020" name="ISME J.">
        <title>Uncovering the hidden diversity of litter-decomposition mechanisms in mushroom-forming fungi.</title>
        <authorList>
            <person name="Floudas D."/>
            <person name="Bentzer J."/>
            <person name="Ahren D."/>
            <person name="Johansson T."/>
            <person name="Persson P."/>
            <person name="Tunlid A."/>
        </authorList>
    </citation>
    <scope>NUCLEOTIDE SEQUENCE [LARGE SCALE GENOMIC DNA]</scope>
    <source>
        <strain evidence="14 15">CBS 101986</strain>
    </source>
</reference>
<evidence type="ECO:0000313" key="15">
    <source>
        <dbReference type="Proteomes" id="UP000567179"/>
    </source>
</evidence>
<name>A0A8H5BQ18_9AGAR</name>
<dbReference type="FunFam" id="1.20.1560.10:FF:000010">
    <property type="entry name" value="Multidrug resistance-associated ABC transporter"/>
    <property type="match status" value="1"/>
</dbReference>
<evidence type="ECO:0000256" key="2">
    <source>
        <dbReference type="ARBA" id="ARBA00009726"/>
    </source>
</evidence>
<evidence type="ECO:0000313" key="14">
    <source>
        <dbReference type="EMBL" id="KAF5327437.1"/>
    </source>
</evidence>
<dbReference type="PROSITE" id="PS00211">
    <property type="entry name" value="ABC_TRANSPORTER_1"/>
    <property type="match status" value="2"/>
</dbReference>
<evidence type="ECO:0000256" key="5">
    <source>
        <dbReference type="ARBA" id="ARBA00022741"/>
    </source>
</evidence>
<feature type="transmembrane region" description="Helical" evidence="11">
    <location>
        <begin position="467"/>
        <end position="497"/>
    </location>
</feature>
<dbReference type="PROSITE" id="PS50893">
    <property type="entry name" value="ABC_TRANSPORTER_2"/>
    <property type="match status" value="2"/>
</dbReference>
<dbReference type="InterPro" id="IPR003593">
    <property type="entry name" value="AAA+_ATPase"/>
</dbReference>
<dbReference type="FunFam" id="3.40.50.300:FF:000997">
    <property type="entry name" value="Multidrug resistance-associated protein 1"/>
    <property type="match status" value="1"/>
</dbReference>
<dbReference type="PANTHER" id="PTHR24223">
    <property type="entry name" value="ATP-BINDING CASSETTE SUB-FAMILY C"/>
    <property type="match status" value="1"/>
</dbReference>
<protein>
    <recommendedName>
        <fullName evidence="16">ABC transporter</fullName>
    </recommendedName>
</protein>
<evidence type="ECO:0000256" key="11">
    <source>
        <dbReference type="SAM" id="Phobius"/>
    </source>
</evidence>
<keyword evidence="9 11" id="KW-0472">Membrane</keyword>
<keyword evidence="5" id="KW-0547">Nucleotide-binding</keyword>
<dbReference type="Pfam" id="PF00005">
    <property type="entry name" value="ABC_tran"/>
    <property type="match status" value="2"/>
</dbReference>
<evidence type="ECO:0000259" key="12">
    <source>
        <dbReference type="PROSITE" id="PS50893"/>
    </source>
</evidence>
<dbReference type="SMART" id="SM00382">
    <property type="entry name" value="AAA"/>
    <property type="match status" value="2"/>
</dbReference>
<evidence type="ECO:0000256" key="7">
    <source>
        <dbReference type="ARBA" id="ARBA00022989"/>
    </source>
</evidence>
<evidence type="ECO:0000256" key="3">
    <source>
        <dbReference type="ARBA" id="ARBA00022448"/>
    </source>
</evidence>
<dbReference type="Proteomes" id="UP000567179">
    <property type="component" value="Unassembled WGS sequence"/>
</dbReference>
<organism evidence="14 15">
    <name type="scientific">Psilocybe cf. subviscida</name>
    <dbReference type="NCBI Taxonomy" id="2480587"/>
    <lineage>
        <taxon>Eukaryota</taxon>
        <taxon>Fungi</taxon>
        <taxon>Dikarya</taxon>
        <taxon>Basidiomycota</taxon>
        <taxon>Agaricomycotina</taxon>
        <taxon>Agaricomycetes</taxon>
        <taxon>Agaricomycetidae</taxon>
        <taxon>Agaricales</taxon>
        <taxon>Agaricineae</taxon>
        <taxon>Strophariaceae</taxon>
        <taxon>Psilocybe</taxon>
    </lineage>
</organism>
<dbReference type="InterPro" id="IPR027417">
    <property type="entry name" value="P-loop_NTPase"/>
</dbReference>
<evidence type="ECO:0000259" key="13">
    <source>
        <dbReference type="PROSITE" id="PS50929"/>
    </source>
</evidence>
<evidence type="ECO:0000256" key="9">
    <source>
        <dbReference type="ARBA" id="ARBA00023136"/>
    </source>
</evidence>
<dbReference type="FunFam" id="3.40.50.300:FF:000565">
    <property type="entry name" value="ABC bile acid transporter"/>
    <property type="match status" value="1"/>
</dbReference>
<comment type="similarity">
    <text evidence="2">Belongs to the ABC transporter superfamily. ABCC family. Conjugate transporter (TC 3.A.1.208) subfamily.</text>
</comment>
<feature type="region of interest" description="Disordered" evidence="10">
    <location>
        <begin position="577"/>
        <end position="625"/>
    </location>
</feature>
<feature type="domain" description="ABC transporter" evidence="12">
    <location>
        <begin position="1228"/>
        <end position="1480"/>
    </location>
</feature>
<comment type="subcellular location">
    <subcellularLocation>
        <location evidence="1">Membrane</location>
        <topology evidence="1">Multi-pass membrane protein</topology>
    </subcellularLocation>
</comment>
<dbReference type="OrthoDB" id="6500128at2759"/>
<evidence type="ECO:0000256" key="8">
    <source>
        <dbReference type="ARBA" id="ARBA00023026"/>
    </source>
</evidence>
<sequence>MKSMGLSTSKRLLSRLQKERGRHAISRDAREFAHGKHRHYRFYLPRLYKVKVIPPHVAAALCSPLMSTKASSIDASSDEKPDSVKVAKAKLYQNTVEGHRRSWWQRVPFTSSKLPHLPPASLDDSPLLPEATANIFSIITFGWISPLLNLGYARPLEATDLYRLQADRGAAYIANAITDSFERRVREAEEYNKKLADGEIGPGLKGVWWSISGKREAKEREWREKTGKKKASLVWAMNDSVKWWFWSGGLLKVVGDTAQVTSPLVVKAIIKFATESFSGHQLGTPVPSIGTGVGLTFCLLVLQVISSLCTHHFFYRSTSTGVLLRGGLITAIYNRSLRLTSRARSTLTNGKLVNHISTDVSRIDFCAGFFHMAWTAPIQMIICLVILLINLGPSALAGFGFFVLATPAQTYVMKKLFGLRRKSMAWTDKRAKLLQELLGGMKVIKFFAWEVPFLARISEYRRKEMSYIYNLLVIRAANNAVAMSMPVLASVLAFITYSATGHTLRPDVIFTSLTLFNLLRLPLMFLPVSFSAIADASNATGRLYGVFEAELLEKTHTVDPDLDVAVEVKGASFTWDAPPPDDAGAAKSKKHGKMMQSSKSKAKAKSEAAAASQKASDDADEKAKNEEERIFKMRDITMSIPRGQLVAVVGSVGSGKTSLLQGLIGEMRKTAGSITFGGSVGYCPQSAWIQNATIRENICFGRPFEEERYWTAVRDACLEPDLEMFANGDMTEVGEKGISLSGGQKQRLNICRAIYCNTDIQIFDDPLSALDAHVGKAVFQNVLQNSLAGKTRILVTHALHFLPQVDYIYVIADGRIAEQGTYAELMHRGGEFSAFITEFGAKEEEGQEEGQEEDAIEIAGNIDEEKAKKLREEKMKKAVAGTAIMQTEERNTGAISGQVYKDYLKAGHGEFVMPLLLLSLALMQGATVLSSYWLVWWQERTFPQPQGFYMGIYASLGVAQAVFSFVMGATFALLTYFASQRLHRAAIQRVMNAPMSFFETTPLGRIMNRFSKDIDTIDNLLGDALRMFMGTFSSILGAIILISIVLPWFLIGVVVILLGYIWAAAFYRASARELKRLDAVLRSSLYSHFSESLSGLATIRAYNESDRFRLDNEARVDVENRAYWLTVTNQRWLGIRLDLLGALLTFIVAMLTVGTRFTISPAQTGLVLSYILSVQQAFGWMVRQSAEVENDMNSVERIVHYATAIEQEAPQEIPEKKPEPSWPAEGHVELRNVVFSYRPELPAVLKGISMNIAGGEKIGIVGRTGAGKSSIMTALYRIVELTSGSVIMDGIDVSTIGLADLRKSLAIILQDPLLFSGTMRSNLDPFNLHDDATLWDALKRAHLVESNKIESLPLGDDETPSGSRTPVNRFSLDTIIEDEGGNLSVGQRSLVSLARALVKNAKVIILDEATASVDYETDRKIQDTIAYEFKDRTILCIAHRLRTIIGYDRICVLDAGQIAEFDTPSRLFEKTDGIFRGMCERSSITLDDIKLAVKALSNDTATD</sequence>
<keyword evidence="7 11" id="KW-1133">Transmembrane helix</keyword>
<evidence type="ECO:0000256" key="4">
    <source>
        <dbReference type="ARBA" id="ARBA00022692"/>
    </source>
</evidence>
<dbReference type="InterPro" id="IPR050173">
    <property type="entry name" value="ABC_transporter_C-like"/>
</dbReference>
<keyword evidence="4 11" id="KW-0812">Transmembrane</keyword>
<dbReference type="Gene3D" id="3.40.50.300">
    <property type="entry name" value="P-loop containing nucleotide triphosphate hydrolases"/>
    <property type="match status" value="2"/>
</dbReference>
<accession>A0A8H5BQ18</accession>
<dbReference type="CDD" id="cd03250">
    <property type="entry name" value="ABCC_MRP_domain1"/>
    <property type="match status" value="1"/>
</dbReference>
<feature type="transmembrane region" description="Helical" evidence="11">
    <location>
        <begin position="509"/>
        <end position="534"/>
    </location>
</feature>
<dbReference type="GO" id="GO:0005524">
    <property type="term" value="F:ATP binding"/>
    <property type="evidence" value="ECO:0007669"/>
    <property type="project" value="UniProtKB-KW"/>
</dbReference>
<keyword evidence="3" id="KW-0813">Transport</keyword>
<keyword evidence="6" id="KW-0067">ATP-binding</keyword>
<dbReference type="CDD" id="cd18597">
    <property type="entry name" value="ABC_6TM_YOR1_D1_like"/>
    <property type="match status" value="1"/>
</dbReference>
<keyword evidence="8" id="KW-0843">Virulence</keyword>
<feature type="domain" description="ABC transmembrane type-1" evidence="13">
    <location>
        <begin position="915"/>
        <end position="1190"/>
    </location>
</feature>
<feature type="transmembrane region" description="Helical" evidence="11">
    <location>
        <begin position="1048"/>
        <end position="1067"/>
    </location>
</feature>
<feature type="domain" description="ABC transmembrane type-1" evidence="13">
    <location>
        <begin position="248"/>
        <end position="535"/>
    </location>
</feature>
<evidence type="ECO:0008006" key="16">
    <source>
        <dbReference type="Google" id="ProtNLM"/>
    </source>
</evidence>
<dbReference type="GO" id="GO:0140359">
    <property type="term" value="F:ABC-type transporter activity"/>
    <property type="evidence" value="ECO:0007669"/>
    <property type="project" value="InterPro"/>
</dbReference>
<dbReference type="SUPFAM" id="SSF90123">
    <property type="entry name" value="ABC transporter transmembrane region"/>
    <property type="match status" value="2"/>
</dbReference>
<feature type="transmembrane region" description="Helical" evidence="11">
    <location>
        <begin position="948"/>
        <end position="974"/>
    </location>
</feature>
<feature type="transmembrane region" description="Helical" evidence="11">
    <location>
        <begin position="1024"/>
        <end position="1042"/>
    </location>
</feature>
<dbReference type="InterPro" id="IPR017871">
    <property type="entry name" value="ABC_transporter-like_CS"/>
</dbReference>
<evidence type="ECO:0000256" key="6">
    <source>
        <dbReference type="ARBA" id="ARBA00022840"/>
    </source>
</evidence>
<dbReference type="GO" id="GO:0016020">
    <property type="term" value="C:membrane"/>
    <property type="evidence" value="ECO:0007669"/>
    <property type="project" value="UniProtKB-SubCell"/>
</dbReference>
<feature type="transmembrane region" description="Helical" evidence="11">
    <location>
        <begin position="1139"/>
        <end position="1159"/>
    </location>
</feature>
<feature type="domain" description="ABC transporter" evidence="12">
    <location>
        <begin position="617"/>
        <end position="838"/>
    </location>
</feature>
<dbReference type="Pfam" id="PF00664">
    <property type="entry name" value="ABC_membrane"/>
    <property type="match status" value="2"/>
</dbReference>
<dbReference type="EMBL" id="JAACJJ010000014">
    <property type="protein sequence ID" value="KAF5327437.1"/>
    <property type="molecule type" value="Genomic_DNA"/>
</dbReference>
<dbReference type="InterPro" id="IPR036640">
    <property type="entry name" value="ABC1_TM_sf"/>
</dbReference>
<dbReference type="PROSITE" id="PS50929">
    <property type="entry name" value="ABC_TM1F"/>
    <property type="match status" value="2"/>
</dbReference>
<gene>
    <name evidence="14" type="ORF">D9619_004193</name>
</gene>
<dbReference type="PANTHER" id="PTHR24223:SF456">
    <property type="entry name" value="MULTIDRUG RESISTANCE-ASSOCIATED PROTEIN LETHAL(2)03659"/>
    <property type="match status" value="1"/>
</dbReference>
<proteinExistence type="inferred from homology"/>
<dbReference type="CDD" id="cd18606">
    <property type="entry name" value="ABC_6TM_YOR1_D2_like"/>
    <property type="match status" value="1"/>
</dbReference>
<dbReference type="GO" id="GO:0016887">
    <property type="term" value="F:ATP hydrolysis activity"/>
    <property type="evidence" value="ECO:0007669"/>
    <property type="project" value="InterPro"/>
</dbReference>
<keyword evidence="15" id="KW-1185">Reference proteome</keyword>
<dbReference type="InterPro" id="IPR011527">
    <property type="entry name" value="ABC1_TM_dom"/>
</dbReference>
<feature type="transmembrane region" description="Helical" evidence="11">
    <location>
        <begin position="911"/>
        <end position="936"/>
    </location>
</feature>